<sequence length="125" mass="13720">MNKSLFFLMILSCLLISLTGCATKGNNAGITSEISSENPQYTEQIEAARKYIIKNNWGTQNSVKTNTAVVSNHTVDSLDEVLSKKYVGKIVYKVSFEDEPNTVTGLPVVLIDKDSNNVIGYIPSE</sequence>
<evidence type="ECO:0000313" key="2">
    <source>
        <dbReference type="EMBL" id="MBE1556561.1"/>
    </source>
</evidence>
<evidence type="ECO:0000256" key="1">
    <source>
        <dbReference type="SAM" id="SignalP"/>
    </source>
</evidence>
<keyword evidence="3" id="KW-1185">Reference proteome</keyword>
<dbReference type="Proteomes" id="UP000658225">
    <property type="component" value="Unassembled WGS sequence"/>
</dbReference>
<gene>
    <name evidence="2" type="ORF">H4683_003686</name>
</gene>
<feature type="chain" id="PRO_5037804749" description="PepSY domain-containing protein" evidence="1">
    <location>
        <begin position="23"/>
        <end position="125"/>
    </location>
</feature>
<dbReference type="AlphaFoldDB" id="A0A927R4T2"/>
<dbReference type="RefSeq" id="WP_192600193.1">
    <property type="nucleotide sequence ID" value="NZ_JADBEL010000029.1"/>
</dbReference>
<feature type="signal peptide" evidence="1">
    <location>
        <begin position="1"/>
        <end position="22"/>
    </location>
</feature>
<reference evidence="2" key="1">
    <citation type="submission" date="2020-10" db="EMBL/GenBank/DDBJ databases">
        <title>Genomic Encyclopedia of Type Strains, Phase IV (KMG-IV): sequencing the most valuable type-strain genomes for metagenomic binning, comparative biology and taxonomic classification.</title>
        <authorList>
            <person name="Goeker M."/>
        </authorList>
    </citation>
    <scope>NUCLEOTIDE SEQUENCE</scope>
    <source>
        <strain evidence="2">DSM 13886</strain>
    </source>
</reference>
<accession>A0A927R4T2</accession>
<name>A0A927R4T2_9BACL</name>
<dbReference type="PROSITE" id="PS51257">
    <property type="entry name" value="PROKAR_LIPOPROTEIN"/>
    <property type="match status" value="1"/>
</dbReference>
<comment type="caution">
    <text evidence="2">The sequence shown here is derived from an EMBL/GenBank/DDBJ whole genome shotgun (WGS) entry which is preliminary data.</text>
</comment>
<organism evidence="2 3">
    <name type="scientific">Sporosarcina limicola</name>
    <dbReference type="NCBI Taxonomy" id="34101"/>
    <lineage>
        <taxon>Bacteria</taxon>
        <taxon>Bacillati</taxon>
        <taxon>Bacillota</taxon>
        <taxon>Bacilli</taxon>
        <taxon>Bacillales</taxon>
        <taxon>Caryophanaceae</taxon>
        <taxon>Sporosarcina</taxon>
    </lineage>
</organism>
<evidence type="ECO:0008006" key="4">
    <source>
        <dbReference type="Google" id="ProtNLM"/>
    </source>
</evidence>
<evidence type="ECO:0000313" key="3">
    <source>
        <dbReference type="Proteomes" id="UP000658225"/>
    </source>
</evidence>
<keyword evidence="1" id="KW-0732">Signal</keyword>
<proteinExistence type="predicted"/>
<dbReference type="EMBL" id="JADBEL010000029">
    <property type="protein sequence ID" value="MBE1556561.1"/>
    <property type="molecule type" value="Genomic_DNA"/>
</dbReference>
<protein>
    <recommendedName>
        <fullName evidence="4">PepSY domain-containing protein</fullName>
    </recommendedName>
</protein>